<dbReference type="InterPro" id="IPR006171">
    <property type="entry name" value="TOPRIM_dom"/>
</dbReference>
<dbReference type="GO" id="GO:0003899">
    <property type="term" value="F:DNA-directed RNA polymerase activity"/>
    <property type="evidence" value="ECO:0007669"/>
    <property type="project" value="UniProtKB-UniRule"/>
</dbReference>
<dbReference type="GO" id="GO:0046872">
    <property type="term" value="F:metal ion binding"/>
    <property type="evidence" value="ECO:0007669"/>
    <property type="project" value="UniProtKB-KW"/>
</dbReference>
<evidence type="ECO:0000256" key="6">
    <source>
        <dbReference type="ARBA" id="ARBA00022723"/>
    </source>
</evidence>
<proteinExistence type="inferred from homology"/>
<dbReference type="RefSeq" id="WP_232038019.1">
    <property type="nucleotide sequence ID" value="NZ_LR216287.1"/>
</dbReference>
<keyword evidence="1 9" id="KW-0240">DNA-directed RNA polymerase</keyword>
<comment type="subunit">
    <text evidence="9">Forms a ternary complex with MCM helicase and DNA. Component of the archaeal exosome complex.</text>
</comment>
<dbReference type="GO" id="GO:0006269">
    <property type="term" value="P:DNA replication, synthesis of primer"/>
    <property type="evidence" value="ECO:0007669"/>
    <property type="project" value="UniProtKB-UniRule"/>
</dbReference>
<sequence>MINKINNEIVKMPNTGIVKYHVKLKFEVDGLVEKADIIGAIFGQTEGLLGPEMNLNELQKVSKVGRIEVNVDTKSNSARGDALIPMSTDISTAALIAAAIESIDKVGPFQAKFSLVGIDDIRAIKKKIIVDRAKKIVQEWATKTISEGEEMLKDVYDASKPGRLTTFGKAQLACGVGVFDSDWIILVEGRADVINLLRAGYDNSIAIEGAKIDETILKLTEGKKIVAFIDGDRAGDLILKELQGLVNIDKVYRAPPGREVEECTPLEISEILKDVEQLMKDKHSEAHTSGPTNVQQIRNNHRNEYGLKFVNGQEGSAARDYQKELPSSSSNRNNYVKYDSVNSEVIRTPNSSTTSTATTSSSLQPISKEDEEVISTAKKVFEEINEKLEAIIFDKSMKKIVKIPVSEILKKISNLKDGNLLVLDGIITPRLIEAANKSGIKYIIGHRISDLKKLNPSVRVQTFSDIGLISQSIRSS</sequence>
<keyword evidence="9" id="KW-0271">Exosome</keyword>
<name>A0A484ID55_9ARCH</name>
<dbReference type="InterPro" id="IPR020607">
    <property type="entry name" value="Primase_DnaG_arc"/>
</dbReference>
<gene>
    <name evidence="9 12" type="primary">dnaG</name>
    <name evidence="12" type="ORF">NFRAN_2973</name>
</gene>
<organism evidence="12 13">
    <name type="scientific">Candidatus Nitrosocosmicus franklandianus</name>
    <dbReference type="NCBI Taxonomy" id="1798806"/>
    <lineage>
        <taxon>Archaea</taxon>
        <taxon>Nitrososphaerota</taxon>
        <taxon>Nitrososphaeria</taxon>
        <taxon>Nitrososphaerales</taxon>
        <taxon>Nitrososphaeraceae</taxon>
        <taxon>Candidatus Nitrosocosmicus</taxon>
    </lineage>
</organism>
<evidence type="ECO:0000256" key="1">
    <source>
        <dbReference type="ARBA" id="ARBA00022478"/>
    </source>
</evidence>
<dbReference type="InterPro" id="IPR034154">
    <property type="entry name" value="TOPRIM_DnaG/twinkle"/>
</dbReference>
<dbReference type="InterPro" id="IPR050219">
    <property type="entry name" value="DnaG_primase"/>
</dbReference>
<feature type="compositionally biased region" description="Low complexity" evidence="10">
    <location>
        <begin position="351"/>
        <end position="362"/>
    </location>
</feature>
<keyword evidence="3 9" id="KW-0808">Transferase</keyword>
<evidence type="ECO:0000313" key="13">
    <source>
        <dbReference type="Proteomes" id="UP000294299"/>
    </source>
</evidence>
<dbReference type="Pfam" id="PF13662">
    <property type="entry name" value="Toprim_4"/>
    <property type="match status" value="1"/>
</dbReference>
<accession>A0A484ID55</accession>
<evidence type="ECO:0000256" key="9">
    <source>
        <dbReference type="HAMAP-Rule" id="MF_00007"/>
    </source>
</evidence>
<evidence type="ECO:0000313" key="12">
    <source>
        <dbReference type="EMBL" id="VFJ15296.1"/>
    </source>
</evidence>
<dbReference type="GO" id="GO:0008143">
    <property type="term" value="F:poly(A) binding"/>
    <property type="evidence" value="ECO:0007669"/>
    <property type="project" value="InterPro"/>
</dbReference>
<dbReference type="PANTHER" id="PTHR30313:SF2">
    <property type="entry name" value="DNA PRIMASE"/>
    <property type="match status" value="1"/>
</dbReference>
<dbReference type="SUPFAM" id="SSF56731">
    <property type="entry name" value="DNA primase core"/>
    <property type="match status" value="1"/>
</dbReference>
<dbReference type="KEGG" id="nfn:NFRAN_2973"/>
<dbReference type="Gene3D" id="3.40.1360.10">
    <property type="match status" value="1"/>
</dbReference>
<protein>
    <recommendedName>
        <fullName evidence="9">DNA primase DnaG</fullName>
        <ecNumber evidence="9">2.7.7.101</ecNumber>
    </recommendedName>
</protein>
<keyword evidence="7" id="KW-0460">Magnesium</keyword>
<dbReference type="GO" id="GO:0000428">
    <property type="term" value="C:DNA-directed RNA polymerase complex"/>
    <property type="evidence" value="ECO:0007669"/>
    <property type="project" value="UniProtKB-KW"/>
</dbReference>
<dbReference type="AlphaFoldDB" id="A0A484ID55"/>
<dbReference type="EC" id="2.7.7.101" evidence="9"/>
<dbReference type="NCBIfam" id="NF003108">
    <property type="entry name" value="PRK04031.1-1"/>
    <property type="match status" value="1"/>
</dbReference>
<reference evidence="12 13" key="1">
    <citation type="submission" date="2019-02" db="EMBL/GenBank/DDBJ databases">
        <authorList>
            <person name="Lehtovirta-Morley E L."/>
        </authorList>
    </citation>
    <scope>NUCLEOTIDE SEQUENCE [LARGE SCALE GENOMIC DNA]</scope>
    <source>
        <strain evidence="12">NFRAN1</strain>
    </source>
</reference>
<feature type="domain" description="Toprim" evidence="11">
    <location>
        <begin position="182"/>
        <end position="256"/>
    </location>
</feature>
<evidence type="ECO:0000259" key="11">
    <source>
        <dbReference type="PROSITE" id="PS50880"/>
    </source>
</evidence>
<evidence type="ECO:0000256" key="7">
    <source>
        <dbReference type="ARBA" id="ARBA00022842"/>
    </source>
</evidence>
<dbReference type="Proteomes" id="UP000294299">
    <property type="component" value="Chromosome NFRAN"/>
</dbReference>
<evidence type="ECO:0000256" key="10">
    <source>
        <dbReference type="SAM" id="MobiDB-lite"/>
    </source>
</evidence>
<dbReference type="GO" id="GO:0005737">
    <property type="term" value="C:cytoplasm"/>
    <property type="evidence" value="ECO:0007669"/>
    <property type="project" value="TreeGrafter"/>
</dbReference>
<dbReference type="SMART" id="SM00493">
    <property type="entry name" value="TOPRIM"/>
    <property type="match status" value="1"/>
</dbReference>
<dbReference type="GO" id="GO:1990077">
    <property type="term" value="C:primosome complex"/>
    <property type="evidence" value="ECO:0007669"/>
    <property type="project" value="UniProtKB-KW"/>
</dbReference>
<dbReference type="GO" id="GO:0000178">
    <property type="term" value="C:exosome (RNase complex)"/>
    <property type="evidence" value="ECO:0007669"/>
    <property type="project" value="UniProtKB-KW"/>
</dbReference>
<dbReference type="PROSITE" id="PS50880">
    <property type="entry name" value="TOPRIM"/>
    <property type="match status" value="1"/>
</dbReference>
<feature type="region of interest" description="Disordered" evidence="10">
    <location>
        <begin position="346"/>
        <end position="365"/>
    </location>
</feature>
<evidence type="ECO:0000256" key="5">
    <source>
        <dbReference type="ARBA" id="ARBA00022705"/>
    </source>
</evidence>
<dbReference type="EMBL" id="LR216287">
    <property type="protein sequence ID" value="VFJ15296.1"/>
    <property type="molecule type" value="Genomic_DNA"/>
</dbReference>
<keyword evidence="4 9" id="KW-0548">Nucleotidyltransferase</keyword>
<dbReference type="HAMAP" id="MF_00007">
    <property type="entry name" value="DNA_primase_DnaG_arc"/>
    <property type="match status" value="1"/>
</dbReference>
<dbReference type="CDD" id="cd01029">
    <property type="entry name" value="TOPRIM_primases"/>
    <property type="match status" value="1"/>
</dbReference>
<evidence type="ECO:0000256" key="8">
    <source>
        <dbReference type="ARBA" id="ARBA00023163"/>
    </source>
</evidence>
<keyword evidence="8 9" id="KW-0804">Transcription</keyword>
<comment type="catalytic activity">
    <reaction evidence="9">
        <text>ssDNA + n NTP = ssDNA/pppN(pN)n-1 hybrid + (n-1) diphosphate.</text>
        <dbReference type="EC" id="2.7.7.101"/>
    </reaction>
</comment>
<keyword evidence="6" id="KW-0479">Metal-binding</keyword>
<evidence type="ECO:0000256" key="3">
    <source>
        <dbReference type="ARBA" id="ARBA00022679"/>
    </source>
</evidence>
<evidence type="ECO:0000256" key="2">
    <source>
        <dbReference type="ARBA" id="ARBA00022515"/>
    </source>
</evidence>
<keyword evidence="5 9" id="KW-0235">DNA replication</keyword>
<comment type="function">
    <text evidence="9">RNA polymerase that catalyzes the synthesis of short RNA molecules used as primers for DNA polymerase during DNA replication. Also part of the exosome, which is a complex involved in RNA degradation. Acts as a poly(A)-binding protein that enhances the interaction between heteropolymeric, adenine-rich transcripts and the exosome.</text>
</comment>
<keyword evidence="13" id="KW-1185">Reference proteome</keyword>
<dbReference type="PANTHER" id="PTHR30313">
    <property type="entry name" value="DNA PRIMASE"/>
    <property type="match status" value="1"/>
</dbReference>
<evidence type="ECO:0000256" key="4">
    <source>
        <dbReference type="ARBA" id="ARBA00022695"/>
    </source>
</evidence>
<keyword evidence="2 9" id="KW-0639">Primosome</keyword>
<dbReference type="GeneID" id="39422078"/>
<comment type="similarity">
    <text evidence="9">Belongs to the archaeal DnaG primase family.</text>
</comment>